<proteinExistence type="predicted"/>
<dbReference type="EMBL" id="JAODUP010000300">
    <property type="protein sequence ID" value="KAK2153347.1"/>
    <property type="molecule type" value="Genomic_DNA"/>
</dbReference>
<dbReference type="AlphaFoldDB" id="A0AAD9JIE3"/>
<reference evidence="1" key="1">
    <citation type="journal article" date="2023" name="Mol. Biol. Evol.">
        <title>Third-Generation Sequencing Reveals the Adaptive Role of the Epigenome in Three Deep-Sea Polychaetes.</title>
        <authorList>
            <person name="Perez M."/>
            <person name="Aroh O."/>
            <person name="Sun Y."/>
            <person name="Lan Y."/>
            <person name="Juniper S.K."/>
            <person name="Young C.R."/>
            <person name="Angers B."/>
            <person name="Qian P.Y."/>
        </authorList>
    </citation>
    <scope>NUCLEOTIDE SEQUENCE</scope>
    <source>
        <strain evidence="1">P08H-3</strain>
    </source>
</reference>
<keyword evidence="2" id="KW-1185">Reference proteome</keyword>
<name>A0AAD9JIE3_9ANNE</name>
<dbReference type="Proteomes" id="UP001208570">
    <property type="component" value="Unassembled WGS sequence"/>
</dbReference>
<organism evidence="1 2">
    <name type="scientific">Paralvinella palmiformis</name>
    <dbReference type="NCBI Taxonomy" id="53620"/>
    <lineage>
        <taxon>Eukaryota</taxon>
        <taxon>Metazoa</taxon>
        <taxon>Spiralia</taxon>
        <taxon>Lophotrochozoa</taxon>
        <taxon>Annelida</taxon>
        <taxon>Polychaeta</taxon>
        <taxon>Sedentaria</taxon>
        <taxon>Canalipalpata</taxon>
        <taxon>Terebellida</taxon>
        <taxon>Terebelliformia</taxon>
        <taxon>Alvinellidae</taxon>
        <taxon>Paralvinella</taxon>
    </lineage>
</organism>
<protein>
    <submittedName>
        <fullName evidence="1">Uncharacterized protein</fullName>
    </submittedName>
</protein>
<gene>
    <name evidence="1" type="ORF">LSH36_300g04084</name>
</gene>
<accession>A0AAD9JIE3</accession>
<sequence length="383" mass="44175">MSGFCLESFHLSEALSECIFCFPSESERYSEDPEEVPSSPDNPISVYETFTIKSAIRLPLTNDQDNSGDYLDSCARRISDTMLASMMVKPVSLTVDILLDMTPILNGQDVIQMAARHLLLSHLKSQDVVSRVFFPDHETSKYEENIDRKWFDFSQLASLYVCQAICKVKDGYELYAMLDEEKIDGELESLYSSPYWKKLGFALYTMLFQELVKDERSKIPFSAYLDSDRQSWARQLSERVREKKWIYSNLINPTVQGRCTSDEYNRDLNILFIKLHLLDPTSVTPTYDHLTKALPALNLELVTTNYLGGRLDWSLIKRDIKLAIEKPVYPNKRGQLTLGNVEVFYGVDVLEFIMSEGKDRELWTGKHPDNRRLSDLSERCLLM</sequence>
<evidence type="ECO:0000313" key="2">
    <source>
        <dbReference type="Proteomes" id="UP001208570"/>
    </source>
</evidence>
<evidence type="ECO:0000313" key="1">
    <source>
        <dbReference type="EMBL" id="KAK2153347.1"/>
    </source>
</evidence>
<comment type="caution">
    <text evidence="1">The sequence shown here is derived from an EMBL/GenBank/DDBJ whole genome shotgun (WGS) entry which is preliminary data.</text>
</comment>